<proteinExistence type="predicted"/>
<evidence type="ECO:0000313" key="2">
    <source>
        <dbReference type="Proteomes" id="UP000401081"/>
    </source>
</evidence>
<reference evidence="1 2" key="1">
    <citation type="submission" date="2019-03" db="EMBL/GenBank/DDBJ databases">
        <authorList>
            <consortium name="Pathogen Informatics"/>
        </authorList>
    </citation>
    <scope>NUCLEOTIDE SEQUENCE [LARGE SCALE GENOMIC DNA]</scope>
    <source>
        <strain evidence="1 2">NCTC12993</strain>
    </source>
</reference>
<accession>A0A485D1Y8</accession>
<keyword evidence="2" id="KW-1185">Reference proteome</keyword>
<dbReference type="AlphaFoldDB" id="A0A485D1Y8"/>
<gene>
    <name evidence="1" type="ORF">NCTC12993_07513</name>
</gene>
<name>A0A485D1Y8_KLUCR</name>
<protein>
    <submittedName>
        <fullName evidence="1">Uncharacterized protein</fullName>
    </submittedName>
</protein>
<dbReference type="Proteomes" id="UP000401081">
    <property type="component" value="Unassembled WGS sequence"/>
</dbReference>
<sequence>MKCRSRTNCIDLTAFDFATVHWLPRQPQAAAHGECLLSAVKLLARLPESDGAGSVKEEAEGELLWDKATTTNGDFYGWVAQNQRSSNSFVVT</sequence>
<organism evidence="1 2">
    <name type="scientific">Kluyvera cryocrescens</name>
    <name type="common">Kluyvera citrophila</name>
    <dbReference type="NCBI Taxonomy" id="580"/>
    <lineage>
        <taxon>Bacteria</taxon>
        <taxon>Pseudomonadati</taxon>
        <taxon>Pseudomonadota</taxon>
        <taxon>Gammaproteobacteria</taxon>
        <taxon>Enterobacterales</taxon>
        <taxon>Enterobacteriaceae</taxon>
        <taxon>Kluyvera</taxon>
    </lineage>
</organism>
<dbReference type="EMBL" id="CAADJD010000034">
    <property type="protein sequence ID" value="VFS90833.1"/>
    <property type="molecule type" value="Genomic_DNA"/>
</dbReference>
<evidence type="ECO:0000313" key="1">
    <source>
        <dbReference type="EMBL" id="VFS90833.1"/>
    </source>
</evidence>